<name>E1Z777_CHLVA</name>
<dbReference type="KEGG" id="cvr:CHLNCDRAFT_141861"/>
<feature type="transmembrane region" description="Helical" evidence="7">
    <location>
        <begin position="1675"/>
        <end position="1695"/>
    </location>
</feature>
<keyword evidence="4" id="KW-0505">Motor protein</keyword>
<feature type="region of interest" description="Disordered" evidence="6">
    <location>
        <begin position="1"/>
        <end position="30"/>
    </location>
</feature>
<feature type="compositionally biased region" description="Low complexity" evidence="6">
    <location>
        <begin position="1858"/>
        <end position="1870"/>
    </location>
</feature>
<accession>E1Z777</accession>
<keyword evidence="7" id="KW-1133">Transmembrane helix</keyword>
<feature type="region of interest" description="Disordered" evidence="6">
    <location>
        <begin position="570"/>
        <end position="603"/>
    </location>
</feature>
<feature type="transmembrane region" description="Helical" evidence="7">
    <location>
        <begin position="1701"/>
        <end position="1718"/>
    </location>
</feature>
<keyword evidence="5" id="KW-0175">Coiled coil</keyword>
<keyword evidence="3" id="KW-0518">Myosin</keyword>
<evidence type="ECO:0000256" key="6">
    <source>
        <dbReference type="SAM" id="MobiDB-lite"/>
    </source>
</evidence>
<dbReference type="EMBL" id="GL433838">
    <property type="protein sequence ID" value="EFN58123.1"/>
    <property type="molecule type" value="Genomic_DNA"/>
</dbReference>
<feature type="compositionally biased region" description="Low complexity" evidence="6">
    <location>
        <begin position="1279"/>
        <end position="1292"/>
    </location>
</feature>
<feature type="compositionally biased region" description="Low complexity" evidence="6">
    <location>
        <begin position="246"/>
        <end position="261"/>
    </location>
</feature>
<proteinExistence type="predicted"/>
<feature type="compositionally biased region" description="Low complexity" evidence="6">
    <location>
        <begin position="1415"/>
        <end position="1434"/>
    </location>
</feature>
<gene>
    <name evidence="8" type="ORF">CHLNCDRAFT_141861</name>
</gene>
<evidence type="ECO:0000256" key="1">
    <source>
        <dbReference type="ARBA" id="ARBA00004496"/>
    </source>
</evidence>
<organism evidence="9">
    <name type="scientific">Chlorella variabilis</name>
    <name type="common">Green alga</name>
    <dbReference type="NCBI Taxonomy" id="554065"/>
    <lineage>
        <taxon>Eukaryota</taxon>
        <taxon>Viridiplantae</taxon>
        <taxon>Chlorophyta</taxon>
        <taxon>core chlorophytes</taxon>
        <taxon>Trebouxiophyceae</taxon>
        <taxon>Chlorellales</taxon>
        <taxon>Chlorellaceae</taxon>
        <taxon>Chlorella clade</taxon>
        <taxon>Chlorella</taxon>
    </lineage>
</organism>
<evidence type="ECO:0000256" key="3">
    <source>
        <dbReference type="ARBA" id="ARBA00023123"/>
    </source>
</evidence>
<dbReference type="GO" id="GO:0005923">
    <property type="term" value="C:bicellular tight junction"/>
    <property type="evidence" value="ECO:0007669"/>
    <property type="project" value="TreeGrafter"/>
</dbReference>
<dbReference type="RefSeq" id="XP_005850225.1">
    <property type="nucleotide sequence ID" value="XM_005850163.1"/>
</dbReference>
<dbReference type="Proteomes" id="UP000008141">
    <property type="component" value="Unassembled WGS sequence"/>
</dbReference>
<evidence type="ECO:0000256" key="7">
    <source>
        <dbReference type="SAM" id="Phobius"/>
    </source>
</evidence>
<feature type="transmembrane region" description="Helical" evidence="7">
    <location>
        <begin position="1555"/>
        <end position="1582"/>
    </location>
</feature>
<reference evidence="8 9" key="1">
    <citation type="journal article" date="2010" name="Plant Cell">
        <title>The Chlorella variabilis NC64A genome reveals adaptation to photosymbiosis, coevolution with viruses, and cryptic sex.</title>
        <authorList>
            <person name="Blanc G."/>
            <person name="Duncan G."/>
            <person name="Agarkova I."/>
            <person name="Borodovsky M."/>
            <person name="Gurnon J."/>
            <person name="Kuo A."/>
            <person name="Lindquist E."/>
            <person name="Lucas S."/>
            <person name="Pangilinan J."/>
            <person name="Polle J."/>
            <person name="Salamov A."/>
            <person name="Terry A."/>
            <person name="Yamada T."/>
            <person name="Dunigan D.D."/>
            <person name="Grigoriev I.V."/>
            <person name="Claverie J.M."/>
            <person name="Van Etten J.L."/>
        </authorList>
    </citation>
    <scope>NUCLEOTIDE SEQUENCE [LARGE SCALE GENOMIC DNA]</scope>
    <source>
        <strain evidence="8 9">NC64A</strain>
    </source>
</reference>
<dbReference type="PANTHER" id="PTHR46349:SF6">
    <property type="entry name" value="MYOSIN-6-LIKE"/>
    <property type="match status" value="1"/>
</dbReference>
<dbReference type="GeneID" id="17357540"/>
<dbReference type="PANTHER" id="PTHR46349">
    <property type="entry name" value="CINGULIN-LIKE PROTEIN 1-RELATED"/>
    <property type="match status" value="1"/>
</dbReference>
<dbReference type="InParanoid" id="E1Z777"/>
<feature type="region of interest" description="Disordered" evidence="6">
    <location>
        <begin position="1262"/>
        <end position="1297"/>
    </location>
</feature>
<keyword evidence="9" id="KW-1185">Reference proteome</keyword>
<evidence type="ECO:0000313" key="9">
    <source>
        <dbReference type="Proteomes" id="UP000008141"/>
    </source>
</evidence>
<feature type="coiled-coil region" evidence="5">
    <location>
        <begin position="299"/>
        <end position="333"/>
    </location>
</feature>
<feature type="compositionally biased region" description="Basic and acidic residues" evidence="6">
    <location>
        <begin position="1871"/>
        <end position="1884"/>
    </location>
</feature>
<feature type="region of interest" description="Disordered" evidence="6">
    <location>
        <begin position="1766"/>
        <end position="1792"/>
    </location>
</feature>
<evidence type="ECO:0000256" key="2">
    <source>
        <dbReference type="ARBA" id="ARBA00022490"/>
    </source>
</evidence>
<sequence length="1884" mass="200296">MARSRPLGLQRPQAKRRHKAAPRQAAATSLMTPAVPAAAVAGRLSAEQNQQQEYRRHLQESIRRQAPAQVLPHRQVIQAAESARHARELDALQTAVTGISSNASQVQEQQAQEALRSSLEASVHMRQAAEQLAARHDIHIAELERFGEKVPSSSPVRSVVLSLLDRGKTLKEDLDAMQLETHLATLQECADAARLMRNQHALLGNLHHKLGQMQLLEGVSVMAEYLRRSGMLRTIQHPPLEHSETASVPSSSSSSSVHASLSLARVSEDDGSGGCTPVEAGLRQEGWPLHLQQQAHLDFRGGLDELLDAQERLSEAEEELKCTMAQAIKQSQQGSSGDVKALLPNINSLAMELTTVTAEVAVLQGRLASKPMAEVLANPLPDPVLAWFAEQQGSIASDQAFHLAAMDHQSAMAVYIAKLEASEAEVQAALVDIGFIQQATSALRERLTNMGHSPLHLHGKFLLLLLCMCSRHRGDAIPWNLAAGPAITVLKKSCDKLAADCFEALEKLPQAVELAAQRRTAQDLLAGLRQSWAKLQQQTTEAATAFPKQAPATVSSAALFVADKERQQQEAQTRAQLQAAQAVQQAPPPQQQEQQLSSQLSSQLEGLSLPPATAAVEKLRRAADLLGEQRSAAQLPEPVRCALAGAAGAAKQLGLFGLAEAEVVTQQDDWALNLQGEEASPLAYSGFQVAAMLEHHASRLLDCATLLLPDPGADLPPQTEADRGVGDILAASCRHAERLSEISRCMVVVLEVMRMPADLVAELQSLQQKKIANTVTAEEALRASILHDQLWGRFQLGGAAAAQLRVLQLESAAASCQQLAVNLHLPRPSVEVRQAAEEALQQLRSDARSCLAVAAPSASQPGAQDQTEFLMLLLGMAESLERSKTVLQQEASACTRDAAAVQAKIAALDLHLAQVQASVDRVETLRRSAPGAQQGVAADAVGRQQQMEEELRQLKEELQRAQGQVAHAQQAESATADAQQAAADVARLLEQTREEAAADKAQHECALRQLEHRASQLRVLQQEVERLKAALSAEQQATAAALRAKQDASAAALRATQQASATQVQLDDAYSVIGSLETKASDHDMLFKYMANMDEVMNRMRRQEGTVRDLLSEMEEPLLRALEEGTLVGAPRSAVLDALRCVQRLRFPSDQAPDATEGMLQEVLELFGKLRTLLAAAETQPAPRLEALLEDFFLSWAARFESMLRSVHSILQATMSDSVLAPGLSRFMLEEVQELQHEGAAAEATPATQQRQRSPTAFELLGEAGSCSSDGGHTGGGSSSSSSSRSSSHEGSPLASPDAAFRTAAEALVGDVLSSSSNQLVSNLVGNLAAAEAAAKGSEPLQVAHTPAATTRVAEAVLPLALFQTPASEAGSRSSRDVFSSVSGQQQAESAPSDELQRPLFPTPTSLAGETQVTQQPAADAEAEGASAGAQPPQHQRAAAEVTADVHALEDQVMELEAQLAALQAEVQQREEQLAARQAEMFQQGQQLAVAQEEVERRGEQLAAAQEEVVGLTAQLAAERARGEQQGEALVAAQAEAAQLRGTIACICDAAAIPVATLVLLLLLLLLPLAALLAAAATLAFVPHARERVLRLLGHVSRLLPWQAPELPAPMMQSLPRAFREVLAALALLVALCVPPCGWAAAAACSKAPVLMLAAALVAALRLLTWLWRRYRGAGAAAFLAAALVAALRLLTWLWRRYRGAGAAAFLVLCLLASLLAAPQLLGAGRQHVAACRGQEVPSRGAQLLEQPSVLPTAAPQPAAGQLQLRQPPTCRASHRPAVTGRGQGGGVSAGEPARLARPDAGGGIVGGHTIVPAQPEQAGLAQFSPHVCPLPPLPPFVGDTCPPDAACDDASLGLDALPAPATMPSSSPARESDTEHMRVCAND</sequence>
<keyword evidence="7" id="KW-0472">Membrane</keyword>
<feature type="transmembrane region" description="Helical" evidence="7">
    <location>
        <begin position="1648"/>
        <end position="1668"/>
    </location>
</feature>
<evidence type="ECO:0000313" key="8">
    <source>
        <dbReference type="EMBL" id="EFN58123.1"/>
    </source>
</evidence>
<feature type="region of interest" description="Disordered" evidence="6">
    <location>
        <begin position="241"/>
        <end position="261"/>
    </location>
</feature>
<evidence type="ECO:0000256" key="5">
    <source>
        <dbReference type="SAM" id="Coils"/>
    </source>
</evidence>
<keyword evidence="2" id="KW-0963">Cytoplasm</keyword>
<protein>
    <submittedName>
        <fullName evidence="8">Uncharacterized protein</fullName>
    </submittedName>
</protein>
<feature type="transmembrane region" description="Helical" evidence="7">
    <location>
        <begin position="1622"/>
        <end position="1642"/>
    </location>
</feature>
<feature type="region of interest" description="Disordered" evidence="6">
    <location>
        <begin position="1858"/>
        <end position="1884"/>
    </location>
</feature>
<keyword evidence="7" id="KW-0812">Transmembrane</keyword>
<feature type="compositionally biased region" description="Polar residues" evidence="6">
    <location>
        <begin position="1403"/>
        <end position="1414"/>
    </location>
</feature>
<evidence type="ECO:0000256" key="4">
    <source>
        <dbReference type="ARBA" id="ARBA00023175"/>
    </source>
</evidence>
<feature type="coiled-coil region" evidence="5">
    <location>
        <begin position="937"/>
        <end position="1037"/>
    </location>
</feature>
<feature type="region of interest" description="Disordered" evidence="6">
    <location>
        <begin position="1367"/>
        <end position="1441"/>
    </location>
</feature>
<comment type="subcellular location">
    <subcellularLocation>
        <location evidence="1">Cytoplasm</location>
    </subcellularLocation>
</comment>